<gene>
    <name evidence="3" type="ORF">GT019_19145</name>
</gene>
<organism evidence="3 4">
    <name type="scientific">Paenibacillus glycinis</name>
    <dbReference type="NCBI Taxonomy" id="2697035"/>
    <lineage>
        <taxon>Bacteria</taxon>
        <taxon>Bacillati</taxon>
        <taxon>Bacillota</taxon>
        <taxon>Bacilli</taxon>
        <taxon>Bacillales</taxon>
        <taxon>Paenibacillaceae</taxon>
        <taxon>Paenibacillus</taxon>
    </lineage>
</organism>
<evidence type="ECO:0000259" key="2">
    <source>
        <dbReference type="PROSITE" id="PS51186"/>
    </source>
</evidence>
<dbReference type="Proteomes" id="UP000665561">
    <property type="component" value="Unassembled WGS sequence"/>
</dbReference>
<dbReference type="RefSeq" id="WP_161744779.1">
    <property type="nucleotide sequence ID" value="NZ_JAAAMV010000017.1"/>
</dbReference>
<feature type="coiled-coil region" evidence="1">
    <location>
        <begin position="29"/>
        <end position="56"/>
    </location>
</feature>
<dbReference type="InterPro" id="IPR016181">
    <property type="entry name" value="Acyl_CoA_acyltransferase"/>
</dbReference>
<evidence type="ECO:0000313" key="4">
    <source>
        <dbReference type="Proteomes" id="UP000665561"/>
    </source>
</evidence>
<dbReference type="PROSITE" id="PS51186">
    <property type="entry name" value="GNAT"/>
    <property type="match status" value="1"/>
</dbReference>
<keyword evidence="4" id="KW-1185">Reference proteome</keyword>
<feature type="domain" description="N-acetyltransferase" evidence="2">
    <location>
        <begin position="13"/>
        <end position="158"/>
    </location>
</feature>
<name>A0ABW9XTK4_9BACL</name>
<dbReference type="SUPFAM" id="SSF55729">
    <property type="entry name" value="Acyl-CoA N-acyltransferases (Nat)"/>
    <property type="match status" value="1"/>
</dbReference>
<evidence type="ECO:0000256" key="1">
    <source>
        <dbReference type="SAM" id="Coils"/>
    </source>
</evidence>
<evidence type="ECO:0000313" key="3">
    <source>
        <dbReference type="EMBL" id="NBD25995.1"/>
    </source>
</evidence>
<dbReference type="InterPro" id="IPR000182">
    <property type="entry name" value="GNAT_dom"/>
</dbReference>
<dbReference type="CDD" id="cd04301">
    <property type="entry name" value="NAT_SF"/>
    <property type="match status" value="1"/>
</dbReference>
<dbReference type="EMBL" id="JAAAMV010000017">
    <property type="protein sequence ID" value="NBD25995.1"/>
    <property type="molecule type" value="Genomic_DNA"/>
</dbReference>
<keyword evidence="1" id="KW-0175">Coiled coil</keyword>
<sequence length="161" mass="18055">MKLSFIRSTKDFIAIERDIVNTNPAFNRISKDKELLTDEDLEAEQLEAEAAGAERYVMFEGEQPAGILEFLMINPKDACTWLGLLVIRAECHGRGLGSRAMAWFDSRMRERGVRSHRLGVLTGNSPAHAFWRSQGAVQVKPAVLPDGKPILIYERAVQAQE</sequence>
<dbReference type="Gene3D" id="3.40.630.30">
    <property type="match status" value="1"/>
</dbReference>
<accession>A0ABW9XTK4</accession>
<protein>
    <submittedName>
        <fullName evidence="3">GNAT family N-acetyltransferase</fullName>
    </submittedName>
</protein>
<reference evidence="3 4" key="1">
    <citation type="submission" date="2020-01" db="EMBL/GenBank/DDBJ databases">
        <title>Paenibacillus soybeanensis sp. nov. isolated from the nodules of soybean (Glycine max(L.) Merr).</title>
        <authorList>
            <person name="Wang H."/>
        </authorList>
    </citation>
    <scope>NUCLEOTIDE SEQUENCE [LARGE SCALE GENOMIC DNA]</scope>
    <source>
        <strain evidence="3 4">T1</strain>
    </source>
</reference>
<comment type="caution">
    <text evidence="3">The sequence shown here is derived from an EMBL/GenBank/DDBJ whole genome shotgun (WGS) entry which is preliminary data.</text>
</comment>
<dbReference type="Pfam" id="PF00583">
    <property type="entry name" value="Acetyltransf_1"/>
    <property type="match status" value="1"/>
</dbReference>
<proteinExistence type="predicted"/>